<dbReference type="AlphaFoldDB" id="A0A371FTV9"/>
<sequence length="119" mass="12836">MDNGLITTLYVPSGVQLADVLTQGLPTERFMNLTGMLGMVNIHSPALGGVCTGFMNMETNTNPIDRTIAHLLFHRPSDPSRLLPLSDPLPFKSSSMLHGSVINPAVVTEKLVCQEESST</sequence>
<comment type="caution">
    <text evidence="1">The sequence shown here is derived from an EMBL/GenBank/DDBJ whole genome shotgun (WGS) entry which is preliminary data.</text>
</comment>
<dbReference type="PANTHER" id="PTHR33334">
    <property type="entry name" value="PROTEIN LNK1"/>
    <property type="match status" value="1"/>
</dbReference>
<dbReference type="PANTHER" id="PTHR33334:SF8">
    <property type="entry name" value="PROTEIN LNK1"/>
    <property type="match status" value="1"/>
</dbReference>
<keyword evidence="2" id="KW-1185">Reference proteome</keyword>
<dbReference type="GO" id="GO:0006355">
    <property type="term" value="P:regulation of DNA-templated transcription"/>
    <property type="evidence" value="ECO:0007669"/>
    <property type="project" value="InterPro"/>
</dbReference>
<accession>A0A371FTV9</accession>
<organism evidence="1 2">
    <name type="scientific">Mucuna pruriens</name>
    <name type="common">Velvet bean</name>
    <name type="synonym">Dolichos pruriens</name>
    <dbReference type="NCBI Taxonomy" id="157652"/>
    <lineage>
        <taxon>Eukaryota</taxon>
        <taxon>Viridiplantae</taxon>
        <taxon>Streptophyta</taxon>
        <taxon>Embryophyta</taxon>
        <taxon>Tracheophyta</taxon>
        <taxon>Spermatophyta</taxon>
        <taxon>Magnoliopsida</taxon>
        <taxon>eudicotyledons</taxon>
        <taxon>Gunneridae</taxon>
        <taxon>Pentapetalae</taxon>
        <taxon>rosids</taxon>
        <taxon>fabids</taxon>
        <taxon>Fabales</taxon>
        <taxon>Fabaceae</taxon>
        <taxon>Papilionoideae</taxon>
        <taxon>50 kb inversion clade</taxon>
        <taxon>NPAAA clade</taxon>
        <taxon>indigoferoid/millettioid clade</taxon>
        <taxon>Phaseoleae</taxon>
        <taxon>Mucuna</taxon>
    </lineage>
</organism>
<dbReference type="Proteomes" id="UP000257109">
    <property type="component" value="Unassembled WGS sequence"/>
</dbReference>
<feature type="non-terminal residue" evidence="1">
    <location>
        <position position="1"/>
    </location>
</feature>
<proteinExistence type="predicted"/>
<dbReference type="OrthoDB" id="1493569at2759"/>
<name>A0A371FTV9_MUCPR</name>
<evidence type="ECO:0000313" key="2">
    <source>
        <dbReference type="Proteomes" id="UP000257109"/>
    </source>
</evidence>
<gene>
    <name evidence="1" type="primary">LNK1</name>
    <name evidence="1" type="ORF">CR513_37550</name>
</gene>
<reference evidence="1" key="1">
    <citation type="submission" date="2018-05" db="EMBL/GenBank/DDBJ databases">
        <title>Draft genome of Mucuna pruriens seed.</title>
        <authorList>
            <person name="Nnadi N.E."/>
            <person name="Vos R."/>
            <person name="Hasami M.H."/>
            <person name="Devisetty U.K."/>
            <person name="Aguiy J.C."/>
        </authorList>
    </citation>
    <scope>NUCLEOTIDE SEQUENCE [LARGE SCALE GENOMIC DNA]</scope>
    <source>
        <strain evidence="1">JCA_2017</strain>
    </source>
</reference>
<dbReference type="InterPro" id="IPR039928">
    <property type="entry name" value="LNK"/>
</dbReference>
<dbReference type="EMBL" id="QJKJ01007842">
    <property type="protein sequence ID" value="RDX81736.1"/>
    <property type="molecule type" value="Genomic_DNA"/>
</dbReference>
<protein>
    <submittedName>
        <fullName evidence="1">Protein LNK1</fullName>
    </submittedName>
</protein>
<evidence type="ECO:0000313" key="1">
    <source>
        <dbReference type="EMBL" id="RDX81736.1"/>
    </source>
</evidence>
<dbReference type="GO" id="GO:0007623">
    <property type="term" value="P:circadian rhythm"/>
    <property type="evidence" value="ECO:0007669"/>
    <property type="project" value="InterPro"/>
</dbReference>